<dbReference type="Proteomes" id="UP000192602">
    <property type="component" value="Unassembled WGS sequence"/>
</dbReference>
<dbReference type="GO" id="GO:1990281">
    <property type="term" value="C:efflux pump complex"/>
    <property type="evidence" value="ECO:0007669"/>
    <property type="project" value="TreeGrafter"/>
</dbReference>
<dbReference type="GO" id="GO:0015288">
    <property type="term" value="F:porin activity"/>
    <property type="evidence" value="ECO:0007669"/>
    <property type="project" value="TreeGrafter"/>
</dbReference>
<keyword evidence="10" id="KW-1185">Reference proteome</keyword>
<dbReference type="Pfam" id="PF02321">
    <property type="entry name" value="OEP"/>
    <property type="match status" value="1"/>
</dbReference>
<keyword evidence="7" id="KW-0998">Cell outer membrane</keyword>
<evidence type="ECO:0000313" key="9">
    <source>
        <dbReference type="EMBL" id="SMC09335.1"/>
    </source>
</evidence>
<dbReference type="Gene3D" id="1.20.1600.10">
    <property type="entry name" value="Outer membrane efflux proteins (OEP)"/>
    <property type="match status" value="1"/>
</dbReference>
<dbReference type="GO" id="GO:0009279">
    <property type="term" value="C:cell outer membrane"/>
    <property type="evidence" value="ECO:0007669"/>
    <property type="project" value="UniProtKB-SubCell"/>
</dbReference>
<evidence type="ECO:0000256" key="7">
    <source>
        <dbReference type="ARBA" id="ARBA00023237"/>
    </source>
</evidence>
<dbReference type="EMBL" id="FWWZ01000001">
    <property type="protein sequence ID" value="SMC09335.1"/>
    <property type="molecule type" value="Genomic_DNA"/>
</dbReference>
<evidence type="ECO:0000256" key="8">
    <source>
        <dbReference type="SAM" id="Coils"/>
    </source>
</evidence>
<proteinExistence type="inferred from homology"/>
<evidence type="ECO:0000256" key="3">
    <source>
        <dbReference type="ARBA" id="ARBA00022448"/>
    </source>
</evidence>
<accession>A0A1W1WT07</accession>
<name>A0A1W1WT07_9BACT</name>
<dbReference type="PANTHER" id="PTHR30026:SF20">
    <property type="entry name" value="OUTER MEMBRANE PROTEIN TOLC"/>
    <property type="match status" value="1"/>
</dbReference>
<dbReference type="OrthoDB" id="5372171at2"/>
<keyword evidence="8" id="KW-0175">Coiled coil</keyword>
<dbReference type="RefSeq" id="WP_084275567.1">
    <property type="nucleotide sequence ID" value="NZ_AP026671.1"/>
</dbReference>
<evidence type="ECO:0000256" key="6">
    <source>
        <dbReference type="ARBA" id="ARBA00023136"/>
    </source>
</evidence>
<organism evidence="9 10">
    <name type="scientific">Nitratiruptor tergarcus DSM 16512</name>
    <dbReference type="NCBI Taxonomy" id="1069081"/>
    <lineage>
        <taxon>Bacteria</taxon>
        <taxon>Pseudomonadati</taxon>
        <taxon>Campylobacterota</taxon>
        <taxon>Epsilonproteobacteria</taxon>
        <taxon>Nautiliales</taxon>
        <taxon>Nitratiruptoraceae</taxon>
        <taxon>Nitratiruptor</taxon>
    </lineage>
</organism>
<feature type="coiled-coil region" evidence="8">
    <location>
        <begin position="200"/>
        <end position="227"/>
    </location>
</feature>
<dbReference type="SUPFAM" id="SSF56954">
    <property type="entry name" value="Outer membrane efflux proteins (OEP)"/>
    <property type="match status" value="1"/>
</dbReference>
<dbReference type="GO" id="GO:0015562">
    <property type="term" value="F:efflux transmembrane transporter activity"/>
    <property type="evidence" value="ECO:0007669"/>
    <property type="project" value="InterPro"/>
</dbReference>
<sequence length="472" mass="54076">MKKLLLLTLTIGLLFAKVENLKLDEAIAILKKNNSNIKIAQFEEKIAKFNTKIAQSYNYGSLNLVFNALRSNDAGNVFGFKLQSREATFRDFGFKDFLGGVSQALSMANGNFATFSQMMANPQMQNMLLDTAPNDLNNPDARNHFQTKLQYMIPLYTGMKLTMYKKISKEMERMKHLEAKKIVNEMVFATKKTFYDITLVENYIKNLEILKSNMDKLENIIKNFKQEGYAKKTDVLEVQAKKAEVLSYLNQAKLNRELAYQYLSFLIGEDVASIVHVSELAPLPKEDTHNLVQKAIDYKRAKLGKKMMGMNVRLQKSGYYPMIGAFGEYGSSDDKPFNDFFDKDFYTVGAQLKWNLFSGGKTKAEVEQAKIKYLKVNEQLSLAKRGLALKINQIKTAVKSKDYDVKAQSKQYALAKEIYRMYVEKYKEGLSKISDVLIKHSEEIQVLLKLLKTKTERNEKVFELESLLDKGE</sequence>
<evidence type="ECO:0000256" key="4">
    <source>
        <dbReference type="ARBA" id="ARBA00022452"/>
    </source>
</evidence>
<keyword evidence="6" id="KW-0472">Membrane</keyword>
<evidence type="ECO:0000256" key="2">
    <source>
        <dbReference type="ARBA" id="ARBA00007613"/>
    </source>
</evidence>
<keyword evidence="5" id="KW-0812">Transmembrane</keyword>
<dbReference type="InterPro" id="IPR003423">
    <property type="entry name" value="OMP_efflux"/>
</dbReference>
<keyword evidence="4" id="KW-1134">Transmembrane beta strand</keyword>
<keyword evidence="3" id="KW-0813">Transport</keyword>
<dbReference type="InterPro" id="IPR051906">
    <property type="entry name" value="TolC-like"/>
</dbReference>
<gene>
    <name evidence="9" type="ORF">SAMN05660197_1142</name>
</gene>
<evidence type="ECO:0000256" key="5">
    <source>
        <dbReference type="ARBA" id="ARBA00022692"/>
    </source>
</evidence>
<dbReference type="AlphaFoldDB" id="A0A1W1WT07"/>
<comment type="subcellular location">
    <subcellularLocation>
        <location evidence="1">Cell outer membrane</location>
    </subcellularLocation>
</comment>
<protein>
    <submittedName>
        <fullName evidence="9">Outer membrane protein TolC</fullName>
    </submittedName>
</protein>
<dbReference type="STRING" id="1069081.SAMN05660197_1142"/>
<comment type="similarity">
    <text evidence="2">Belongs to the outer membrane factor (OMF) (TC 1.B.17) family.</text>
</comment>
<evidence type="ECO:0000256" key="1">
    <source>
        <dbReference type="ARBA" id="ARBA00004442"/>
    </source>
</evidence>
<reference evidence="10" key="1">
    <citation type="submission" date="2017-04" db="EMBL/GenBank/DDBJ databases">
        <authorList>
            <person name="Varghese N."/>
            <person name="Submissions S."/>
        </authorList>
    </citation>
    <scope>NUCLEOTIDE SEQUENCE [LARGE SCALE GENOMIC DNA]</scope>
    <source>
        <strain evidence="10">DSM 16512</strain>
    </source>
</reference>
<evidence type="ECO:0000313" key="10">
    <source>
        <dbReference type="Proteomes" id="UP000192602"/>
    </source>
</evidence>
<dbReference type="PANTHER" id="PTHR30026">
    <property type="entry name" value="OUTER MEMBRANE PROTEIN TOLC"/>
    <property type="match status" value="1"/>
</dbReference>